<sequence length="85" mass="9487">MPDMQEGLQYNSERQSVNQLESVPTSSSSPYTPRSLQLLSAGQNKVAGRGARMVEGRPRKPLRSSITLSFPHFFPIPRLTNNMLV</sequence>
<evidence type="ECO:0000313" key="2">
    <source>
        <dbReference type="EMBL" id="SVC38333.1"/>
    </source>
</evidence>
<dbReference type="EMBL" id="UINC01088266">
    <property type="protein sequence ID" value="SVC38333.1"/>
    <property type="molecule type" value="Genomic_DNA"/>
</dbReference>
<reference evidence="2" key="1">
    <citation type="submission" date="2018-05" db="EMBL/GenBank/DDBJ databases">
        <authorList>
            <person name="Lanie J.A."/>
            <person name="Ng W.-L."/>
            <person name="Kazmierczak K.M."/>
            <person name="Andrzejewski T.M."/>
            <person name="Davidsen T.M."/>
            <person name="Wayne K.J."/>
            <person name="Tettelin H."/>
            <person name="Glass J.I."/>
            <person name="Rusch D."/>
            <person name="Podicherti R."/>
            <person name="Tsui H.-C.T."/>
            <person name="Winkler M.E."/>
        </authorList>
    </citation>
    <scope>NUCLEOTIDE SEQUENCE</scope>
</reference>
<feature type="compositionally biased region" description="Polar residues" evidence="1">
    <location>
        <begin position="8"/>
        <end position="21"/>
    </location>
</feature>
<organism evidence="2">
    <name type="scientific">marine metagenome</name>
    <dbReference type="NCBI Taxonomy" id="408172"/>
    <lineage>
        <taxon>unclassified sequences</taxon>
        <taxon>metagenomes</taxon>
        <taxon>ecological metagenomes</taxon>
    </lineage>
</organism>
<gene>
    <name evidence="2" type="ORF">METZ01_LOCUS291187</name>
</gene>
<proteinExistence type="predicted"/>
<accession>A0A382LPQ4</accession>
<protein>
    <submittedName>
        <fullName evidence="2">Uncharacterized protein</fullName>
    </submittedName>
</protein>
<feature type="region of interest" description="Disordered" evidence="1">
    <location>
        <begin position="1"/>
        <end position="34"/>
    </location>
</feature>
<evidence type="ECO:0000256" key="1">
    <source>
        <dbReference type="SAM" id="MobiDB-lite"/>
    </source>
</evidence>
<dbReference type="AlphaFoldDB" id="A0A382LPQ4"/>
<feature type="compositionally biased region" description="Low complexity" evidence="1">
    <location>
        <begin position="22"/>
        <end position="34"/>
    </location>
</feature>
<name>A0A382LPQ4_9ZZZZ</name>